<evidence type="ECO:0000313" key="3">
    <source>
        <dbReference type="EMBL" id="KAB3534503.1"/>
    </source>
</evidence>
<dbReference type="PANTHER" id="PTHR30349">
    <property type="entry name" value="PHAGE INTEGRASE-RELATED"/>
    <property type="match status" value="1"/>
</dbReference>
<feature type="domain" description="Tyr recombinase" evidence="2">
    <location>
        <begin position="1"/>
        <end position="201"/>
    </location>
</feature>
<reference evidence="3 4" key="1">
    <citation type="submission" date="2019-10" db="EMBL/GenBank/DDBJ databases">
        <title>Alkaliphilus serpentinus sp. nov. and Alkaliphilus pronyensis sp. nov., two novel anaerobic alkaliphilic species isolated from the serpentinized-hosted hydrothermal field of the Prony Bay (New Caledonia).</title>
        <authorList>
            <person name="Postec A."/>
        </authorList>
    </citation>
    <scope>NUCLEOTIDE SEQUENCE [LARGE SCALE GENOMIC DNA]</scope>
    <source>
        <strain evidence="3 4">LacV</strain>
    </source>
</reference>
<accession>A0A6I0FFC7</accession>
<dbReference type="SUPFAM" id="SSF56349">
    <property type="entry name" value="DNA breaking-rejoining enzymes"/>
    <property type="match status" value="1"/>
</dbReference>
<keyword evidence="4" id="KW-1185">Reference proteome</keyword>
<dbReference type="PANTHER" id="PTHR30349:SF91">
    <property type="entry name" value="INTA PROTEIN"/>
    <property type="match status" value="1"/>
</dbReference>
<dbReference type="Gene3D" id="1.10.443.10">
    <property type="entry name" value="Intergrase catalytic core"/>
    <property type="match status" value="1"/>
</dbReference>
<dbReference type="InterPro" id="IPR002104">
    <property type="entry name" value="Integrase_catalytic"/>
</dbReference>
<dbReference type="GO" id="GO:0015074">
    <property type="term" value="P:DNA integration"/>
    <property type="evidence" value="ECO:0007669"/>
    <property type="project" value="InterPro"/>
</dbReference>
<dbReference type="CDD" id="cd01189">
    <property type="entry name" value="INT_ICEBs1_C_like"/>
    <property type="match status" value="1"/>
</dbReference>
<dbReference type="GO" id="GO:0003677">
    <property type="term" value="F:DNA binding"/>
    <property type="evidence" value="ECO:0007669"/>
    <property type="project" value="InterPro"/>
</dbReference>
<protein>
    <submittedName>
        <fullName evidence="3">Site-specific integrase</fullName>
    </submittedName>
</protein>
<dbReference type="PROSITE" id="PS51898">
    <property type="entry name" value="TYR_RECOMBINASE"/>
    <property type="match status" value="1"/>
</dbReference>
<dbReference type="InterPro" id="IPR013762">
    <property type="entry name" value="Integrase-like_cat_sf"/>
</dbReference>
<evidence type="ECO:0000313" key="4">
    <source>
        <dbReference type="Proteomes" id="UP000432715"/>
    </source>
</evidence>
<gene>
    <name evidence="3" type="ORF">F8154_08825</name>
</gene>
<proteinExistence type="predicted"/>
<dbReference type="EMBL" id="WBZC01000027">
    <property type="protein sequence ID" value="KAB3534503.1"/>
    <property type="molecule type" value="Genomic_DNA"/>
</dbReference>
<dbReference type="InterPro" id="IPR011010">
    <property type="entry name" value="DNA_brk_join_enz"/>
</dbReference>
<dbReference type="InterPro" id="IPR050090">
    <property type="entry name" value="Tyrosine_recombinase_XerCD"/>
</dbReference>
<comment type="caution">
    <text evidence="3">The sequence shown here is derived from an EMBL/GenBank/DDBJ whole genome shotgun (WGS) entry which is preliminary data.</text>
</comment>
<dbReference type="AlphaFoldDB" id="A0A6I0FFC7"/>
<evidence type="ECO:0000256" key="1">
    <source>
        <dbReference type="ARBA" id="ARBA00023172"/>
    </source>
</evidence>
<dbReference type="OrthoDB" id="9785687at2"/>
<sequence length="216" mass="24595">MEEQNTFMEVLDGHRLKAAFIILLSTGCRIGELLALTWDNVSSDEGTIRISRTLQRVNTFEENSNTKTKLIYVSPKTDKGNRTIPILQDVMSLLLQHREIQHQEQSIAQDIYEYNNLVFATELGRPIDPENFTRTFKSLLKKAGLNENINIHALRHTFATRGLENGIEIKVMQEILGHSSISVTGDIYSHVLPDKKRESIEKLNDLFKASTNDKIS</sequence>
<name>A0A6I0FFC7_9FIRM</name>
<evidence type="ECO:0000259" key="2">
    <source>
        <dbReference type="PROSITE" id="PS51898"/>
    </source>
</evidence>
<organism evidence="3 4">
    <name type="scientific">Alkaliphilus pronyensis</name>
    <dbReference type="NCBI Taxonomy" id="1482732"/>
    <lineage>
        <taxon>Bacteria</taxon>
        <taxon>Bacillati</taxon>
        <taxon>Bacillota</taxon>
        <taxon>Clostridia</taxon>
        <taxon>Peptostreptococcales</taxon>
        <taxon>Natronincolaceae</taxon>
        <taxon>Alkaliphilus</taxon>
    </lineage>
</organism>
<dbReference type="Pfam" id="PF00589">
    <property type="entry name" value="Phage_integrase"/>
    <property type="match status" value="1"/>
</dbReference>
<dbReference type="Proteomes" id="UP000432715">
    <property type="component" value="Unassembled WGS sequence"/>
</dbReference>
<dbReference type="RefSeq" id="WP_151861246.1">
    <property type="nucleotide sequence ID" value="NZ_WBZC01000027.1"/>
</dbReference>
<keyword evidence="1" id="KW-0233">DNA recombination</keyword>
<dbReference type="GO" id="GO:0006310">
    <property type="term" value="P:DNA recombination"/>
    <property type="evidence" value="ECO:0007669"/>
    <property type="project" value="UniProtKB-KW"/>
</dbReference>